<dbReference type="SUPFAM" id="SSF49464">
    <property type="entry name" value="Carboxypeptidase regulatory domain-like"/>
    <property type="match status" value="1"/>
</dbReference>
<dbReference type="Pfam" id="PF07715">
    <property type="entry name" value="Plug"/>
    <property type="match status" value="1"/>
</dbReference>
<reference evidence="12" key="1">
    <citation type="submission" date="2023-06" db="EMBL/GenBank/DDBJ databases">
        <title>Genomic of Parafulvivirga corallium.</title>
        <authorList>
            <person name="Wang G."/>
        </authorList>
    </citation>
    <scope>NUCLEOTIDE SEQUENCE</scope>
    <source>
        <strain evidence="12">BMA10</strain>
    </source>
</reference>
<keyword evidence="12" id="KW-0675">Receptor</keyword>
<dbReference type="PROSITE" id="PS52016">
    <property type="entry name" value="TONB_DEPENDENT_REC_3"/>
    <property type="match status" value="1"/>
</dbReference>
<dbReference type="InterPro" id="IPR023996">
    <property type="entry name" value="TonB-dep_OMP_SusC/RagA"/>
</dbReference>
<dbReference type="Gene3D" id="2.40.170.20">
    <property type="entry name" value="TonB-dependent receptor, beta-barrel domain"/>
    <property type="match status" value="1"/>
</dbReference>
<dbReference type="InterPro" id="IPR036942">
    <property type="entry name" value="Beta-barrel_TonB_sf"/>
</dbReference>
<dbReference type="NCBIfam" id="TIGR04057">
    <property type="entry name" value="SusC_RagA_signa"/>
    <property type="match status" value="1"/>
</dbReference>
<evidence type="ECO:0000313" key="13">
    <source>
        <dbReference type="Proteomes" id="UP001172082"/>
    </source>
</evidence>
<dbReference type="Gene3D" id="2.60.40.1120">
    <property type="entry name" value="Carboxypeptidase-like, regulatory domain"/>
    <property type="match status" value="1"/>
</dbReference>
<comment type="subcellular location">
    <subcellularLocation>
        <location evidence="1 8">Cell outer membrane</location>
        <topology evidence="1 8">Multi-pass membrane protein</topology>
    </subcellularLocation>
</comment>
<dbReference type="Gene3D" id="2.170.130.10">
    <property type="entry name" value="TonB-dependent receptor, plug domain"/>
    <property type="match status" value="1"/>
</dbReference>
<evidence type="ECO:0000256" key="1">
    <source>
        <dbReference type="ARBA" id="ARBA00004571"/>
    </source>
</evidence>
<evidence type="ECO:0000259" key="10">
    <source>
        <dbReference type="Pfam" id="PF00593"/>
    </source>
</evidence>
<dbReference type="SUPFAM" id="SSF56935">
    <property type="entry name" value="Porins"/>
    <property type="match status" value="1"/>
</dbReference>
<evidence type="ECO:0000256" key="4">
    <source>
        <dbReference type="ARBA" id="ARBA00022692"/>
    </source>
</evidence>
<keyword evidence="4 8" id="KW-0812">Transmembrane</keyword>
<name>A0ABT8KR95_9BACT</name>
<dbReference type="InterPro" id="IPR012910">
    <property type="entry name" value="Plug_dom"/>
</dbReference>
<dbReference type="Proteomes" id="UP001172082">
    <property type="component" value="Unassembled WGS sequence"/>
</dbReference>
<keyword evidence="5 9" id="KW-0798">TonB box</keyword>
<evidence type="ECO:0000256" key="7">
    <source>
        <dbReference type="ARBA" id="ARBA00023237"/>
    </source>
</evidence>
<organism evidence="12 13">
    <name type="scientific">Splendidivirga corallicola</name>
    <dbReference type="NCBI Taxonomy" id="3051826"/>
    <lineage>
        <taxon>Bacteria</taxon>
        <taxon>Pseudomonadati</taxon>
        <taxon>Bacteroidota</taxon>
        <taxon>Cytophagia</taxon>
        <taxon>Cytophagales</taxon>
        <taxon>Splendidivirgaceae</taxon>
        <taxon>Splendidivirga</taxon>
    </lineage>
</organism>
<evidence type="ECO:0000256" key="5">
    <source>
        <dbReference type="ARBA" id="ARBA00023077"/>
    </source>
</evidence>
<comment type="similarity">
    <text evidence="8 9">Belongs to the TonB-dependent receptor family.</text>
</comment>
<keyword evidence="2 8" id="KW-0813">Transport</keyword>
<dbReference type="InterPro" id="IPR039426">
    <property type="entry name" value="TonB-dep_rcpt-like"/>
</dbReference>
<dbReference type="NCBIfam" id="TIGR04056">
    <property type="entry name" value="OMP_RagA_SusC"/>
    <property type="match status" value="1"/>
</dbReference>
<evidence type="ECO:0000256" key="6">
    <source>
        <dbReference type="ARBA" id="ARBA00023136"/>
    </source>
</evidence>
<keyword evidence="3 8" id="KW-1134">Transmembrane beta strand</keyword>
<evidence type="ECO:0000256" key="3">
    <source>
        <dbReference type="ARBA" id="ARBA00022452"/>
    </source>
</evidence>
<evidence type="ECO:0000256" key="8">
    <source>
        <dbReference type="PROSITE-ProRule" id="PRU01360"/>
    </source>
</evidence>
<dbReference type="InterPro" id="IPR008969">
    <property type="entry name" value="CarboxyPept-like_regulatory"/>
</dbReference>
<dbReference type="RefSeq" id="WP_346752214.1">
    <property type="nucleotide sequence ID" value="NZ_JAUJEA010000004.1"/>
</dbReference>
<feature type="domain" description="TonB-dependent receptor plug" evidence="11">
    <location>
        <begin position="220"/>
        <end position="325"/>
    </location>
</feature>
<gene>
    <name evidence="12" type="ORF">QQ008_12460</name>
</gene>
<sequence>MSKYAIFGIFLQCIFYSFVLAGNSTAQKISVHDIHIIIELNNVSIESALKKIEMLTDFEFVYKKNSIDPEKRLNVEKTKISIGDMLRDISRESGLQFKRVNETIFVRAREINEEALIEQDIHNLSEDDKDISGKVTDDNGEELPGVNVLVKGTNVGTITDSNGNYKLIVPDGATTLVFSYVGYISEEIEIGDRSTIDINLTPDISTLSEVVVIGYGTQKKVNLTGAVGTVSSEEIQARPVTNVQELLQGKTPGLNITNGSGAPGSGANINIRGTSTIGGSSGVLVIIDGVPGNIYTLNPNDIESVSVLKDAASSAIYGSRAANGVLLITTKEGNKDKGLQVSWTANIGIQNPLHFIDYVGAEDFMTLFNQARVNEGASPEYTDQDFANVRNGTIPDHIWYEEIFEKNQVISTNHLSLSGNTDKFRYNFSTSYDTQSGTLQKNDYKRFVIRPDLTFNVTDWLSFRANVQYTQTKINEPQSGFGGLDAARRIAPIIPIYNEDGTHFGPGGVPGGNPIAVIEQGGLNTDLFKEALAIFTANITPLENWNIRPMYSVRTSELYEDNFQKPIRLNNTDGTLYSQDPLSNLTLYNGFRNFQSTILQLTTDYSITLHEAHNFNFLAGYSQEKNEDRSFWASRKEPGFENIYVLDIGAGIKDNGGTAGHDAIRSLFGRVAYNYDGKYLFEANVRSDGSSRFSEGFRTGVFPSFSAGWNIYKESFFANSIPFISNLKLRASWGILGDAAKVGRYETRNILSYSPKAYAFNGVIVPGAFSNSSFDPEITWEKAIMTNIGLDLGLFEDKLNFTFEYFTNKRQDILFNDPNVPFEYGLGAPIINGLELVNRGVEGLVSFRHKFANDLEFGADFNAAYSANEVTDLKDGPDFFLEGNGGRLYTELGSRYRAFYGLEALGLFQSTEDVDGHAFQANVQPGNIKYRDQNDDGVIDGDDRVVLNDKFPVRYGFNLNLGYKGFDLTANFYGVTNNVRYIQSYEGWAFFLANNARPMHLDSWTEDNPGASFPRITTSTIANDTEVSSFWLRKANYFKIQGIQLGYNLPLDLIQRIKIDYARVYLSGQNLALWTNYDGFDPEGGHYPLPRTFTLGLQLKF</sequence>
<evidence type="ECO:0000256" key="9">
    <source>
        <dbReference type="RuleBase" id="RU003357"/>
    </source>
</evidence>
<dbReference type="EMBL" id="JAUJEA010000004">
    <property type="protein sequence ID" value="MDN5202188.1"/>
    <property type="molecule type" value="Genomic_DNA"/>
</dbReference>
<dbReference type="InterPro" id="IPR000531">
    <property type="entry name" value="Beta-barrel_TonB"/>
</dbReference>
<keyword evidence="13" id="KW-1185">Reference proteome</keyword>
<dbReference type="InterPro" id="IPR023997">
    <property type="entry name" value="TonB-dep_OMP_SusC/RagA_CS"/>
</dbReference>
<dbReference type="Pfam" id="PF00593">
    <property type="entry name" value="TonB_dep_Rec_b-barrel"/>
    <property type="match status" value="1"/>
</dbReference>
<comment type="caution">
    <text evidence="12">The sequence shown here is derived from an EMBL/GenBank/DDBJ whole genome shotgun (WGS) entry which is preliminary data.</text>
</comment>
<dbReference type="InterPro" id="IPR037066">
    <property type="entry name" value="Plug_dom_sf"/>
</dbReference>
<accession>A0ABT8KR95</accession>
<keyword evidence="6 8" id="KW-0472">Membrane</keyword>
<dbReference type="Pfam" id="PF13715">
    <property type="entry name" value="CarbopepD_reg_2"/>
    <property type="match status" value="1"/>
</dbReference>
<proteinExistence type="inferred from homology"/>
<feature type="domain" description="TonB-dependent receptor-like beta-barrel" evidence="10">
    <location>
        <begin position="552"/>
        <end position="972"/>
    </location>
</feature>
<protein>
    <submittedName>
        <fullName evidence="12">TonB-dependent receptor</fullName>
    </submittedName>
</protein>
<keyword evidence="7 8" id="KW-0998">Cell outer membrane</keyword>
<evidence type="ECO:0000256" key="2">
    <source>
        <dbReference type="ARBA" id="ARBA00022448"/>
    </source>
</evidence>
<evidence type="ECO:0000313" key="12">
    <source>
        <dbReference type="EMBL" id="MDN5202188.1"/>
    </source>
</evidence>
<evidence type="ECO:0000259" key="11">
    <source>
        <dbReference type="Pfam" id="PF07715"/>
    </source>
</evidence>